<evidence type="ECO:0000313" key="2">
    <source>
        <dbReference type="EMBL" id="CAI9622250.1"/>
    </source>
</evidence>
<dbReference type="Proteomes" id="UP001162483">
    <property type="component" value="Unassembled WGS sequence"/>
</dbReference>
<reference evidence="2" key="1">
    <citation type="submission" date="2023-05" db="EMBL/GenBank/DDBJ databases">
        <authorList>
            <person name="Stuckert A."/>
        </authorList>
    </citation>
    <scope>NUCLEOTIDE SEQUENCE</scope>
</reference>
<feature type="compositionally biased region" description="Polar residues" evidence="1">
    <location>
        <begin position="1"/>
        <end position="10"/>
    </location>
</feature>
<dbReference type="EMBL" id="CATNWA010021320">
    <property type="protein sequence ID" value="CAI9622250.1"/>
    <property type="molecule type" value="Genomic_DNA"/>
</dbReference>
<feature type="non-terminal residue" evidence="2">
    <location>
        <position position="1"/>
    </location>
</feature>
<comment type="caution">
    <text evidence="2">The sequence shown here is derived from an EMBL/GenBank/DDBJ whole genome shotgun (WGS) entry which is preliminary data.</text>
</comment>
<name>A0ABN9HKD7_9NEOB</name>
<feature type="region of interest" description="Disordered" evidence="1">
    <location>
        <begin position="1"/>
        <end position="23"/>
    </location>
</feature>
<evidence type="ECO:0000313" key="3">
    <source>
        <dbReference type="Proteomes" id="UP001162483"/>
    </source>
</evidence>
<keyword evidence="3" id="KW-1185">Reference proteome</keyword>
<accession>A0ABN9HKD7</accession>
<protein>
    <submittedName>
        <fullName evidence="2">Uncharacterized protein</fullName>
    </submittedName>
</protein>
<gene>
    <name evidence="2" type="ORF">SPARVUS_LOCUS16261744</name>
</gene>
<evidence type="ECO:0000256" key="1">
    <source>
        <dbReference type="SAM" id="MobiDB-lite"/>
    </source>
</evidence>
<proteinExistence type="predicted"/>
<organism evidence="2 3">
    <name type="scientific">Staurois parvus</name>
    <dbReference type="NCBI Taxonomy" id="386267"/>
    <lineage>
        <taxon>Eukaryota</taxon>
        <taxon>Metazoa</taxon>
        <taxon>Chordata</taxon>
        <taxon>Craniata</taxon>
        <taxon>Vertebrata</taxon>
        <taxon>Euteleostomi</taxon>
        <taxon>Amphibia</taxon>
        <taxon>Batrachia</taxon>
        <taxon>Anura</taxon>
        <taxon>Neobatrachia</taxon>
        <taxon>Ranoidea</taxon>
        <taxon>Ranidae</taxon>
        <taxon>Staurois</taxon>
    </lineage>
</organism>
<sequence length="51" mass="5505">GRQYNNNTVQYKRLGGPDPGSLQSKREGLVVQMVITGEDGLVGEVEDSIIS</sequence>